<dbReference type="GO" id="GO:0006508">
    <property type="term" value="P:proteolysis"/>
    <property type="evidence" value="ECO:0007669"/>
    <property type="project" value="InterPro"/>
</dbReference>
<dbReference type="Pfam" id="PF00561">
    <property type="entry name" value="Abhydrolase_1"/>
    <property type="match status" value="1"/>
</dbReference>
<dbReference type="InterPro" id="IPR005945">
    <property type="entry name" value="Pro_imino_pep"/>
</dbReference>
<protein>
    <recommendedName>
        <fullName evidence="3">AB hydrolase-1 domain-containing protein</fullName>
    </recommendedName>
</protein>
<comment type="caution">
    <text evidence="4">The sequence shown here is derived from an EMBL/GenBank/DDBJ whole genome shotgun (WGS) entry which is preliminary data.</text>
</comment>
<dbReference type="PANTHER" id="PTHR43798">
    <property type="entry name" value="MONOACYLGLYCEROL LIPASE"/>
    <property type="match status" value="1"/>
</dbReference>
<evidence type="ECO:0000313" key="5">
    <source>
        <dbReference type="Proteomes" id="UP001140453"/>
    </source>
</evidence>
<dbReference type="AlphaFoldDB" id="A0A9W9CX83"/>
<dbReference type="EMBL" id="JAPEVB010000003">
    <property type="protein sequence ID" value="KAJ4390876.1"/>
    <property type="molecule type" value="Genomic_DNA"/>
</dbReference>
<dbReference type="Proteomes" id="UP001140453">
    <property type="component" value="Unassembled WGS sequence"/>
</dbReference>
<reference evidence="4" key="1">
    <citation type="submission" date="2022-10" db="EMBL/GenBank/DDBJ databases">
        <title>Tapping the CABI collections for fungal endophytes: first genome assemblies for Collariella, Neodidymelliopsis, Ascochyta clinopodiicola, Didymella pomorum, Didymosphaeria variabile, Neocosmospora piperis and Neocucurbitaria cava.</title>
        <authorList>
            <person name="Hill R."/>
        </authorList>
    </citation>
    <scope>NUCLEOTIDE SEQUENCE</scope>
    <source>
        <strain evidence="4">IMI 355082</strain>
    </source>
</reference>
<evidence type="ECO:0000313" key="4">
    <source>
        <dbReference type="EMBL" id="KAJ4390876.1"/>
    </source>
</evidence>
<evidence type="ECO:0000259" key="3">
    <source>
        <dbReference type="Pfam" id="PF00561"/>
    </source>
</evidence>
<dbReference type="InterPro" id="IPR050266">
    <property type="entry name" value="AB_hydrolase_sf"/>
</dbReference>
<accession>A0A9W9CX83</accession>
<dbReference type="InterPro" id="IPR029058">
    <property type="entry name" value="AB_hydrolase_fold"/>
</dbReference>
<dbReference type="InterPro" id="IPR000073">
    <property type="entry name" value="AB_hydrolase_1"/>
</dbReference>
<dbReference type="GO" id="GO:0008233">
    <property type="term" value="F:peptidase activity"/>
    <property type="evidence" value="ECO:0007669"/>
    <property type="project" value="InterPro"/>
</dbReference>
<gene>
    <name evidence="4" type="ORF">N0V93_004475</name>
</gene>
<evidence type="ECO:0000256" key="1">
    <source>
        <dbReference type="ARBA" id="ARBA00010088"/>
    </source>
</evidence>
<dbReference type="PIRSF" id="PIRSF005539">
    <property type="entry name" value="Pept_S33_TRI_F1"/>
    <property type="match status" value="1"/>
</dbReference>
<name>A0A9W9CX83_9PEZI</name>
<sequence length="321" mass="35699">MMDLSVTEGEVAFEVPSAGKPCKTWYKILGSLERTTAPVLIGLHGGPGSGHEYLVPLADLYQPYGIPTVLYDQIGCGRSTHLREKMGDTEFWTFDLFIKELDNLIDHLKIRERGFFLLGQSWGGVLGATYAMSGGEGASPPGLKKLVISSGPASIPLYEKGLKGLLAQLPSDVRKTLEDCDRKGDHESEEFQKASKVFISRYVCSLDPMPEEIMAGFKNMSDDPTVYMTIQGPAEFIIVGSIKGWEGWKEAHKIQVETLLVNGKTDEVTNLSMYPWFKSIPKVRWVTLGGAHMSHWEDRDRYIQEVGDFLASTAPDDRLDF</sequence>
<dbReference type="PRINTS" id="PR00793">
    <property type="entry name" value="PROAMNOPTASE"/>
</dbReference>
<evidence type="ECO:0000256" key="2">
    <source>
        <dbReference type="ARBA" id="ARBA00022801"/>
    </source>
</evidence>
<comment type="similarity">
    <text evidence="1">Belongs to the peptidase S33 family.</text>
</comment>
<dbReference type="Gene3D" id="3.40.50.1820">
    <property type="entry name" value="alpha/beta hydrolase"/>
    <property type="match status" value="1"/>
</dbReference>
<feature type="domain" description="AB hydrolase-1" evidence="3">
    <location>
        <begin position="38"/>
        <end position="298"/>
    </location>
</feature>
<keyword evidence="2" id="KW-0378">Hydrolase</keyword>
<dbReference type="OrthoDB" id="190201at2759"/>
<keyword evidence="5" id="KW-1185">Reference proteome</keyword>
<dbReference type="PANTHER" id="PTHR43798:SF33">
    <property type="entry name" value="HYDROLASE, PUTATIVE (AFU_ORTHOLOGUE AFUA_2G14860)-RELATED"/>
    <property type="match status" value="1"/>
</dbReference>
<dbReference type="GO" id="GO:0016020">
    <property type="term" value="C:membrane"/>
    <property type="evidence" value="ECO:0007669"/>
    <property type="project" value="TreeGrafter"/>
</dbReference>
<dbReference type="NCBIfam" id="TIGR01250">
    <property type="entry name" value="pro_imino_pep_2"/>
    <property type="match status" value="1"/>
</dbReference>
<dbReference type="InterPro" id="IPR002410">
    <property type="entry name" value="Peptidase_S33"/>
</dbReference>
<dbReference type="SUPFAM" id="SSF53474">
    <property type="entry name" value="alpha/beta-Hydrolases"/>
    <property type="match status" value="1"/>
</dbReference>
<organism evidence="4 5">
    <name type="scientific">Gnomoniopsis smithogilvyi</name>
    <dbReference type="NCBI Taxonomy" id="1191159"/>
    <lineage>
        <taxon>Eukaryota</taxon>
        <taxon>Fungi</taxon>
        <taxon>Dikarya</taxon>
        <taxon>Ascomycota</taxon>
        <taxon>Pezizomycotina</taxon>
        <taxon>Sordariomycetes</taxon>
        <taxon>Sordariomycetidae</taxon>
        <taxon>Diaporthales</taxon>
        <taxon>Gnomoniaceae</taxon>
        <taxon>Gnomoniopsis</taxon>
    </lineage>
</organism>
<proteinExistence type="inferred from homology"/>